<name>A0AAN7K890_9MYRT</name>
<feature type="domain" description="Phosphatidic acid phosphatase type 2/haloperoxidase" evidence="3">
    <location>
        <begin position="109"/>
        <end position="225"/>
    </location>
</feature>
<feature type="region of interest" description="Disordered" evidence="1">
    <location>
        <begin position="1"/>
        <end position="33"/>
    </location>
</feature>
<accession>A0AAN7K890</accession>
<dbReference type="PANTHER" id="PTHR14969">
    <property type="entry name" value="SPHINGOSINE-1-PHOSPHATE PHOSPHOHYDROLASE"/>
    <property type="match status" value="1"/>
</dbReference>
<keyword evidence="5" id="KW-1185">Reference proteome</keyword>
<keyword evidence="2" id="KW-0812">Transmembrane</keyword>
<keyword evidence="2" id="KW-0472">Membrane</keyword>
<reference evidence="4 5" key="1">
    <citation type="journal article" date="2023" name="Hortic Res">
        <title>Pangenome of water caltrop reveals structural variations and asymmetric subgenome divergence after allopolyploidization.</title>
        <authorList>
            <person name="Zhang X."/>
            <person name="Chen Y."/>
            <person name="Wang L."/>
            <person name="Yuan Y."/>
            <person name="Fang M."/>
            <person name="Shi L."/>
            <person name="Lu R."/>
            <person name="Comes H.P."/>
            <person name="Ma Y."/>
            <person name="Chen Y."/>
            <person name="Huang G."/>
            <person name="Zhou Y."/>
            <person name="Zheng Z."/>
            <person name="Qiu Y."/>
        </authorList>
    </citation>
    <scope>NUCLEOTIDE SEQUENCE [LARGE SCALE GENOMIC DNA]</scope>
    <source>
        <tissue evidence="4">Roots</tissue>
    </source>
</reference>
<evidence type="ECO:0000256" key="2">
    <source>
        <dbReference type="SAM" id="Phobius"/>
    </source>
</evidence>
<keyword evidence="2" id="KW-1133">Transmembrane helix</keyword>
<dbReference type="SMART" id="SM00014">
    <property type="entry name" value="acidPPc"/>
    <property type="match status" value="1"/>
</dbReference>
<dbReference type="Proteomes" id="UP001345219">
    <property type="component" value="Chromosome 23"/>
</dbReference>
<evidence type="ECO:0000259" key="3">
    <source>
        <dbReference type="SMART" id="SM00014"/>
    </source>
</evidence>
<dbReference type="Pfam" id="PF01569">
    <property type="entry name" value="PAP2"/>
    <property type="match status" value="1"/>
</dbReference>
<feature type="transmembrane region" description="Helical" evidence="2">
    <location>
        <begin position="108"/>
        <end position="130"/>
    </location>
</feature>
<feature type="transmembrane region" description="Helical" evidence="2">
    <location>
        <begin position="206"/>
        <end position="228"/>
    </location>
</feature>
<dbReference type="SUPFAM" id="SSF48317">
    <property type="entry name" value="Acid phosphatase/Vanadium-dependent haloperoxidase"/>
    <property type="match status" value="1"/>
</dbReference>
<proteinExistence type="predicted"/>
<evidence type="ECO:0000256" key="1">
    <source>
        <dbReference type="SAM" id="MobiDB-lite"/>
    </source>
</evidence>
<dbReference type="InterPro" id="IPR036938">
    <property type="entry name" value="PAP2/HPO_sf"/>
</dbReference>
<dbReference type="EMBL" id="JAXIOK010000009">
    <property type="protein sequence ID" value="KAK4761577.1"/>
    <property type="molecule type" value="Genomic_DNA"/>
</dbReference>
<evidence type="ECO:0000313" key="5">
    <source>
        <dbReference type="Proteomes" id="UP001345219"/>
    </source>
</evidence>
<sequence>MSSIPLSSEPISQTRTDRSRFGSTGIGQFPASTTASHLPMERDAAARTKLLHRLSAVDVALSRALHDHNFFPRGLFLLLELSADFRLFFPSALSIYLSPALSALLQPFIVPLILGLLLDLALIGLIKVIFRRPRPLYNKDMSVAVSVDHYSFPSGHSSRVCFVAALFFLTSKSIKHDIFADHRMLLGVWMWAVTTSVSRVLLGRHFVLDVFAGSCLGVLEGLIAFHYLSLY</sequence>
<dbReference type="Gene3D" id="1.20.144.10">
    <property type="entry name" value="Phosphatidic acid phosphatase type 2/haloperoxidase"/>
    <property type="match status" value="1"/>
</dbReference>
<comment type="caution">
    <text evidence="4">The sequence shown here is derived from an EMBL/GenBank/DDBJ whole genome shotgun (WGS) entry which is preliminary data.</text>
</comment>
<evidence type="ECO:0000313" key="4">
    <source>
        <dbReference type="EMBL" id="KAK4761577.1"/>
    </source>
</evidence>
<dbReference type="InterPro" id="IPR000326">
    <property type="entry name" value="PAP2/HPO"/>
</dbReference>
<gene>
    <name evidence="4" type="ORF">SAY87_029461</name>
</gene>
<feature type="compositionally biased region" description="Polar residues" evidence="1">
    <location>
        <begin position="1"/>
        <end position="14"/>
    </location>
</feature>
<dbReference type="AlphaFoldDB" id="A0AAN7K890"/>
<dbReference type="PANTHER" id="PTHR14969:SF13">
    <property type="entry name" value="AT30094P"/>
    <property type="match status" value="1"/>
</dbReference>
<organism evidence="4 5">
    <name type="scientific">Trapa incisa</name>
    <dbReference type="NCBI Taxonomy" id="236973"/>
    <lineage>
        <taxon>Eukaryota</taxon>
        <taxon>Viridiplantae</taxon>
        <taxon>Streptophyta</taxon>
        <taxon>Embryophyta</taxon>
        <taxon>Tracheophyta</taxon>
        <taxon>Spermatophyta</taxon>
        <taxon>Magnoliopsida</taxon>
        <taxon>eudicotyledons</taxon>
        <taxon>Gunneridae</taxon>
        <taxon>Pentapetalae</taxon>
        <taxon>rosids</taxon>
        <taxon>malvids</taxon>
        <taxon>Myrtales</taxon>
        <taxon>Lythraceae</taxon>
        <taxon>Trapa</taxon>
    </lineage>
</organism>
<dbReference type="GO" id="GO:0042392">
    <property type="term" value="F:sphingosine-1-phosphate phosphatase activity"/>
    <property type="evidence" value="ECO:0007669"/>
    <property type="project" value="TreeGrafter"/>
</dbReference>
<protein>
    <recommendedName>
        <fullName evidence="3">Phosphatidic acid phosphatase type 2/haloperoxidase domain-containing protein</fullName>
    </recommendedName>
</protein>